<keyword evidence="4 7" id="KW-0812">Transmembrane</keyword>
<evidence type="ECO:0000256" key="3">
    <source>
        <dbReference type="ARBA" id="ARBA00022519"/>
    </source>
</evidence>
<feature type="transmembrane region" description="Helical" evidence="7">
    <location>
        <begin position="194"/>
        <end position="214"/>
    </location>
</feature>
<dbReference type="Proteomes" id="UP001321450">
    <property type="component" value="Chromosome"/>
</dbReference>
<reference evidence="10" key="1">
    <citation type="journal article" date="2024" name="Int. J. Syst. Evol. Microbiol.">
        <title>Methylomarinovum tepidoasis sp. nov., a moderately thermophilic methanotroph of the family Methylothermaceae isolated from a deep-sea hydrothermal field.</title>
        <authorList>
            <person name="Hirayama H."/>
            <person name="Takaki Y."/>
            <person name="Abe M."/>
            <person name="Miyazaki M."/>
            <person name="Uematsu K."/>
            <person name="Matsui Y."/>
            <person name="Takai K."/>
        </authorList>
    </citation>
    <scope>NUCLEOTIDE SEQUENCE [LARGE SCALE GENOMIC DNA]</scope>
    <source>
        <strain evidence="10">IN45</strain>
    </source>
</reference>
<evidence type="ECO:0000313" key="10">
    <source>
        <dbReference type="Proteomes" id="UP001321450"/>
    </source>
</evidence>
<evidence type="ECO:0000256" key="7">
    <source>
        <dbReference type="SAM" id="Phobius"/>
    </source>
</evidence>
<name>A0AAU9CNU2_9GAMM</name>
<feature type="domain" description="Peptidase S54 rhomboid" evidence="8">
    <location>
        <begin position="67"/>
        <end position="215"/>
    </location>
</feature>
<dbReference type="EMBL" id="AP024718">
    <property type="protein sequence ID" value="BCX89287.1"/>
    <property type="molecule type" value="Genomic_DNA"/>
</dbReference>
<dbReference type="SUPFAM" id="SSF144091">
    <property type="entry name" value="Rhomboid-like"/>
    <property type="match status" value="1"/>
</dbReference>
<evidence type="ECO:0000259" key="8">
    <source>
        <dbReference type="Pfam" id="PF01694"/>
    </source>
</evidence>
<dbReference type="InterPro" id="IPR022764">
    <property type="entry name" value="Peptidase_S54_rhomboid_dom"/>
</dbReference>
<proteinExistence type="predicted"/>
<feature type="transmembrane region" description="Helical" evidence="7">
    <location>
        <begin position="158"/>
        <end position="182"/>
    </location>
</feature>
<dbReference type="FunFam" id="1.20.1540.10:FF:000027">
    <property type="entry name" value="Rhomboid family intramembrane serine protease"/>
    <property type="match status" value="1"/>
</dbReference>
<dbReference type="KEGG" id="meiy:MIN45_P1659"/>
<dbReference type="GO" id="GO:0016020">
    <property type="term" value="C:membrane"/>
    <property type="evidence" value="ECO:0007669"/>
    <property type="project" value="UniProtKB-SubCell"/>
</dbReference>
<dbReference type="Gene3D" id="1.20.1540.10">
    <property type="entry name" value="Rhomboid-like"/>
    <property type="match status" value="1"/>
</dbReference>
<dbReference type="GO" id="GO:0004252">
    <property type="term" value="F:serine-type endopeptidase activity"/>
    <property type="evidence" value="ECO:0007669"/>
    <property type="project" value="InterPro"/>
</dbReference>
<organism evidence="9 10">
    <name type="scientific">Methylomarinovum tepidoasis</name>
    <dbReference type="NCBI Taxonomy" id="2840183"/>
    <lineage>
        <taxon>Bacteria</taxon>
        <taxon>Pseudomonadati</taxon>
        <taxon>Pseudomonadota</taxon>
        <taxon>Gammaproteobacteria</taxon>
        <taxon>Methylococcales</taxon>
        <taxon>Methylothermaceae</taxon>
        <taxon>Methylomarinovum</taxon>
    </lineage>
</organism>
<keyword evidence="3" id="KW-0997">Cell inner membrane</keyword>
<dbReference type="RefSeq" id="WP_286291583.1">
    <property type="nucleotide sequence ID" value="NZ_AP024718.1"/>
</dbReference>
<evidence type="ECO:0000313" key="9">
    <source>
        <dbReference type="EMBL" id="BCX89287.1"/>
    </source>
</evidence>
<feature type="transmembrane region" description="Helical" evidence="7">
    <location>
        <begin position="132"/>
        <end position="151"/>
    </location>
</feature>
<keyword evidence="6 7" id="KW-0472">Membrane</keyword>
<evidence type="ECO:0000256" key="1">
    <source>
        <dbReference type="ARBA" id="ARBA00004141"/>
    </source>
</evidence>
<dbReference type="PANTHER" id="PTHR43066">
    <property type="entry name" value="RHOMBOID-RELATED PROTEIN"/>
    <property type="match status" value="1"/>
</dbReference>
<feature type="transmembrane region" description="Helical" evidence="7">
    <location>
        <begin position="76"/>
        <end position="96"/>
    </location>
</feature>
<dbReference type="PANTHER" id="PTHR43066:SF26">
    <property type="entry name" value="RHOMBOID PROTEASE GLPG"/>
    <property type="match status" value="1"/>
</dbReference>
<gene>
    <name evidence="9" type="ORF">MIN45_P1659</name>
</gene>
<evidence type="ECO:0000256" key="2">
    <source>
        <dbReference type="ARBA" id="ARBA00022475"/>
    </source>
</evidence>
<evidence type="ECO:0000256" key="6">
    <source>
        <dbReference type="ARBA" id="ARBA00023136"/>
    </source>
</evidence>
<dbReference type="Pfam" id="PF01694">
    <property type="entry name" value="Rhomboid"/>
    <property type="match status" value="1"/>
</dbReference>
<comment type="subcellular location">
    <subcellularLocation>
        <location evidence="1">Membrane</location>
        <topology evidence="1">Multi-pass membrane protein</topology>
    </subcellularLocation>
</comment>
<keyword evidence="2" id="KW-1003">Cell membrane</keyword>
<sequence>MIPLRDTIPCHRTPWVTWCLIGINVTIFLYLWWLPEEIRLKILYLYGLVPARYTHPEWAAWVGLDPNDYWPFLTNLFLHGGWPHIIFNAWLLWIFGDNVEDRMGSGRFLVYYLLCGLIANGVHMAINADATLAAVGASGAIAGVMAAYFYLFPHAQVIVWIFPFPLFVPVPAILFLGLWVIFQAYQATTAGAGAAWWGHLGGFAAGFLLHRFFVRRETDHDPA</sequence>
<feature type="transmembrane region" description="Helical" evidence="7">
    <location>
        <begin position="15"/>
        <end position="33"/>
    </location>
</feature>
<feature type="transmembrane region" description="Helical" evidence="7">
    <location>
        <begin position="108"/>
        <end position="126"/>
    </location>
</feature>
<evidence type="ECO:0000256" key="5">
    <source>
        <dbReference type="ARBA" id="ARBA00022989"/>
    </source>
</evidence>
<dbReference type="InterPro" id="IPR035952">
    <property type="entry name" value="Rhomboid-like_sf"/>
</dbReference>
<keyword evidence="5 7" id="KW-1133">Transmembrane helix</keyword>
<accession>A0AAU9CNU2</accession>
<protein>
    <recommendedName>
        <fullName evidence="8">Peptidase S54 rhomboid domain-containing protein</fullName>
    </recommendedName>
</protein>
<dbReference type="AlphaFoldDB" id="A0AAU9CNU2"/>
<keyword evidence="10" id="KW-1185">Reference proteome</keyword>
<evidence type="ECO:0000256" key="4">
    <source>
        <dbReference type="ARBA" id="ARBA00022692"/>
    </source>
</evidence>